<dbReference type="CDD" id="cd07820">
    <property type="entry name" value="SRPBCC_3"/>
    <property type="match status" value="1"/>
</dbReference>
<dbReference type="Proteomes" id="UP000236728">
    <property type="component" value="Unassembled WGS sequence"/>
</dbReference>
<organism evidence="1 2">
    <name type="scientific">Bryocella elongata</name>
    <dbReference type="NCBI Taxonomy" id="863522"/>
    <lineage>
        <taxon>Bacteria</taxon>
        <taxon>Pseudomonadati</taxon>
        <taxon>Acidobacteriota</taxon>
        <taxon>Terriglobia</taxon>
        <taxon>Terriglobales</taxon>
        <taxon>Acidobacteriaceae</taxon>
        <taxon>Bryocella</taxon>
    </lineage>
</organism>
<protein>
    <recommendedName>
        <fullName evidence="3">Ligand-binding SRPBCC domain-containing protein</fullName>
    </recommendedName>
</protein>
<proteinExistence type="predicted"/>
<evidence type="ECO:0000313" key="1">
    <source>
        <dbReference type="EMBL" id="SEG18209.1"/>
    </source>
</evidence>
<name>A0A1H5Y2C6_9BACT</name>
<evidence type="ECO:0008006" key="3">
    <source>
        <dbReference type="Google" id="ProtNLM"/>
    </source>
</evidence>
<evidence type="ECO:0000313" key="2">
    <source>
        <dbReference type="Proteomes" id="UP000236728"/>
    </source>
</evidence>
<dbReference type="InterPro" id="IPR023393">
    <property type="entry name" value="START-like_dom_sf"/>
</dbReference>
<dbReference type="AlphaFoldDB" id="A0A1H5Y2C6"/>
<dbReference type="SUPFAM" id="SSF55961">
    <property type="entry name" value="Bet v1-like"/>
    <property type="match status" value="1"/>
</dbReference>
<keyword evidence="2" id="KW-1185">Reference proteome</keyword>
<dbReference type="Gene3D" id="3.30.530.20">
    <property type="match status" value="1"/>
</dbReference>
<accession>A0A1H5Y2C6</accession>
<sequence>MQQIELVTKIAAPVERCFLLSLSIDLHVESTKRTGERAIAGVTRGLIGPGESVTWRGRHFGVMLTQTTRITAYERPTYFQDSMTRGAFRSFVHDHFFEENGNEGTIMRDTLRFEAPLRPIGFLAEKLVLRGYLERFLRERNEVIRRVAQSTNDWRRYIDTDKGDAAP</sequence>
<gene>
    <name evidence="1" type="ORF">SAMN05421819_2089</name>
</gene>
<dbReference type="EMBL" id="FNVA01000003">
    <property type="protein sequence ID" value="SEG18209.1"/>
    <property type="molecule type" value="Genomic_DNA"/>
</dbReference>
<reference evidence="1 2" key="1">
    <citation type="submission" date="2016-10" db="EMBL/GenBank/DDBJ databases">
        <authorList>
            <person name="de Groot N.N."/>
        </authorList>
    </citation>
    <scope>NUCLEOTIDE SEQUENCE [LARGE SCALE GENOMIC DNA]</scope>
    <source>
        <strain evidence="1 2">DSM 22489</strain>
    </source>
</reference>
<dbReference type="OrthoDB" id="9801773at2"/>